<evidence type="ECO:0000259" key="3">
    <source>
        <dbReference type="PROSITE" id="PS00125"/>
    </source>
</evidence>
<reference evidence="4" key="1">
    <citation type="submission" date="2018-10" db="EMBL/GenBank/DDBJ databases">
        <title>Transcriptome assembly of Aceria tosichella (Wheat curl mite) Type 2.</title>
        <authorList>
            <person name="Scully E.D."/>
            <person name="Geib S.M."/>
            <person name="Palmer N.A."/>
            <person name="Gupta A.K."/>
            <person name="Sarath G."/>
            <person name="Tatineni S."/>
        </authorList>
    </citation>
    <scope>NUCLEOTIDE SEQUENCE</scope>
    <source>
        <strain evidence="4">LincolnNE</strain>
    </source>
</reference>
<dbReference type="EMBL" id="GGYP01006478">
    <property type="protein sequence ID" value="MDE51249.1"/>
    <property type="molecule type" value="Transcribed_RNA"/>
</dbReference>
<dbReference type="GO" id="GO:0005737">
    <property type="term" value="C:cytoplasm"/>
    <property type="evidence" value="ECO:0007669"/>
    <property type="project" value="TreeGrafter"/>
</dbReference>
<dbReference type="SUPFAM" id="SSF56300">
    <property type="entry name" value="Metallo-dependent phosphatases"/>
    <property type="match status" value="2"/>
</dbReference>
<dbReference type="GO" id="GO:0005634">
    <property type="term" value="C:nucleus"/>
    <property type="evidence" value="ECO:0007669"/>
    <property type="project" value="TreeGrafter"/>
</dbReference>
<keyword evidence="1" id="KW-0378">Hydrolase</keyword>
<dbReference type="InterPro" id="IPR004843">
    <property type="entry name" value="Calcineurin-like_PHP"/>
</dbReference>
<dbReference type="InterPro" id="IPR050341">
    <property type="entry name" value="PP1_catalytic_subunit"/>
</dbReference>
<comment type="similarity">
    <text evidence="1">Belongs to the PPP phosphatase family.</text>
</comment>
<dbReference type="SMART" id="SM00156">
    <property type="entry name" value="PP2Ac"/>
    <property type="match status" value="1"/>
</dbReference>
<evidence type="ECO:0000256" key="2">
    <source>
        <dbReference type="SAM" id="MobiDB-lite"/>
    </source>
</evidence>
<feature type="domain" description="Serine/threonine specific protein phosphatases" evidence="3">
    <location>
        <begin position="278"/>
        <end position="283"/>
    </location>
</feature>
<dbReference type="PANTHER" id="PTHR11668">
    <property type="entry name" value="SERINE/THREONINE PROTEIN PHOSPHATASE"/>
    <property type="match status" value="1"/>
</dbReference>
<gene>
    <name evidence="4" type="primary">gsp-2_1</name>
    <name evidence="4" type="ORF">g.11896</name>
</gene>
<accession>A0A6G1SLJ5</accession>
<feature type="compositionally biased region" description="Low complexity" evidence="2">
    <location>
        <begin position="433"/>
        <end position="450"/>
    </location>
</feature>
<feature type="region of interest" description="Disordered" evidence="2">
    <location>
        <begin position="89"/>
        <end position="163"/>
    </location>
</feature>
<proteinExistence type="inferred from homology"/>
<dbReference type="PROSITE" id="PS00125">
    <property type="entry name" value="SER_THR_PHOSPHATASE"/>
    <property type="match status" value="1"/>
</dbReference>
<feature type="compositionally biased region" description="Pro residues" evidence="2">
    <location>
        <begin position="504"/>
        <end position="521"/>
    </location>
</feature>
<protein>
    <recommendedName>
        <fullName evidence="1">Serine/threonine-protein phosphatase</fullName>
        <ecNumber evidence="1">3.1.3.16</ecNumber>
    </recommendedName>
</protein>
<feature type="region of interest" description="Disordered" evidence="2">
    <location>
        <begin position="390"/>
        <end position="455"/>
    </location>
</feature>
<organism evidence="4">
    <name type="scientific">Aceria tosichella</name>
    <name type="common">wheat curl mite</name>
    <dbReference type="NCBI Taxonomy" id="561515"/>
    <lineage>
        <taxon>Eukaryota</taxon>
        <taxon>Metazoa</taxon>
        <taxon>Ecdysozoa</taxon>
        <taxon>Arthropoda</taxon>
        <taxon>Chelicerata</taxon>
        <taxon>Arachnida</taxon>
        <taxon>Acari</taxon>
        <taxon>Acariformes</taxon>
        <taxon>Trombidiformes</taxon>
        <taxon>Prostigmata</taxon>
        <taxon>Eupodina</taxon>
        <taxon>Eriophyoidea</taxon>
        <taxon>Eriophyidae</taxon>
        <taxon>Eriophyinae</taxon>
        <taxon>Aceriini</taxon>
        <taxon>Aceria</taxon>
    </lineage>
</organism>
<dbReference type="EC" id="3.1.3.16" evidence="1"/>
<evidence type="ECO:0000313" key="4">
    <source>
        <dbReference type="EMBL" id="MDE51249.1"/>
    </source>
</evidence>
<feature type="compositionally biased region" description="Polar residues" evidence="2">
    <location>
        <begin position="536"/>
        <end position="549"/>
    </location>
</feature>
<dbReference type="AlphaFoldDB" id="A0A6G1SLJ5"/>
<feature type="compositionally biased region" description="Low complexity" evidence="2">
    <location>
        <begin position="144"/>
        <end position="163"/>
    </location>
</feature>
<evidence type="ECO:0000256" key="1">
    <source>
        <dbReference type="RuleBase" id="RU004273"/>
    </source>
</evidence>
<dbReference type="PANTHER" id="PTHR11668:SF496">
    <property type="entry name" value="SERINE_THREONINE-PROTEIN PHOSPHATASE"/>
    <property type="match status" value="1"/>
</dbReference>
<dbReference type="Gene3D" id="3.60.21.10">
    <property type="match status" value="2"/>
</dbReference>
<feature type="compositionally biased region" description="Low complexity" evidence="2">
    <location>
        <begin position="403"/>
        <end position="420"/>
    </location>
</feature>
<feature type="compositionally biased region" description="Low complexity" evidence="2">
    <location>
        <begin position="101"/>
        <end position="116"/>
    </location>
</feature>
<dbReference type="InterPro" id="IPR029052">
    <property type="entry name" value="Metallo-depent_PP-like"/>
</dbReference>
<feature type="region of interest" description="Disordered" evidence="2">
    <location>
        <begin position="467"/>
        <end position="549"/>
    </location>
</feature>
<dbReference type="GO" id="GO:0004722">
    <property type="term" value="F:protein serine/threonine phosphatase activity"/>
    <property type="evidence" value="ECO:0007669"/>
    <property type="project" value="UniProtKB-EC"/>
</dbReference>
<name>A0A6G1SLJ5_9ACAR</name>
<sequence>MSASQRRQSETALDPSHLGHRVLTLIRGFWSQVAWPRGRQMSAKQQQTQEQLLKDMYRVSANENAIDTLITYFRSTTFYPHKRTLGHMSMAPVSPPPPPLTQSAPATGATGGSRRSSGSHRHKHQSSSNLSTHSGGSGTRRKGSTIGIVSSGGSRIRSGVSSTRVPLDSSSYYMSWIPRNKDLIAEMVDELCKRVEEVFMNEARILSISSPCTVLGDIHGNLLDLRTYERSLWPKAPSCLTSNYLFLGDYVDRGEHSVECVLYLFAMKLIAPNRFYLLRGNHEIASIQRQYTFGSECETKFGSAGKQLFRSFNKVFNVMPIAAIIDEQIFCAHGGIPRSATDISQLAQDIPTPLDNPEVQSPAAWEILWNDPITDSELVSMIEMDSTAIFPGTAEGNLPPPSSTQQQPQEQQPQQQQQPQQPAPKASLPTAPTDGTTSSVKSSTGSTPTTIRRPSPFESALSFYIKPADQTQQQHNKDKTSSSSNDGGRSGPRGPPVNVNQPDRGPPPAAAATPTPTPTPAAAPVAQAEKSDGNDTLRTVPSDTSSIASTSPAQLLNDGFVANIKRGTAFLFSDRAIDHFLEVNKFSHVIRAHEVIPTGFAFHGDGRVITIFSSSQYCGLNNQAACALVDSERIRILRLDTGDAGD</sequence>
<comment type="catalytic activity">
    <reaction evidence="1">
        <text>O-phospho-L-threonyl-[protein] + H2O = L-threonyl-[protein] + phosphate</text>
        <dbReference type="Rhea" id="RHEA:47004"/>
        <dbReference type="Rhea" id="RHEA-COMP:11060"/>
        <dbReference type="Rhea" id="RHEA-COMP:11605"/>
        <dbReference type="ChEBI" id="CHEBI:15377"/>
        <dbReference type="ChEBI" id="CHEBI:30013"/>
        <dbReference type="ChEBI" id="CHEBI:43474"/>
        <dbReference type="ChEBI" id="CHEBI:61977"/>
        <dbReference type="EC" id="3.1.3.16"/>
    </reaction>
</comment>
<dbReference type="Pfam" id="PF00149">
    <property type="entry name" value="Metallophos"/>
    <property type="match status" value="1"/>
</dbReference>
<dbReference type="PRINTS" id="PR00114">
    <property type="entry name" value="STPHPHTASE"/>
</dbReference>
<dbReference type="InterPro" id="IPR006186">
    <property type="entry name" value="Ser/Thr-sp_prot-phosphatase"/>
</dbReference>